<evidence type="ECO:0000256" key="2">
    <source>
        <dbReference type="ARBA" id="ARBA00022857"/>
    </source>
</evidence>
<gene>
    <name evidence="5" type="ORF">BCR33DRAFT_815678</name>
</gene>
<dbReference type="STRING" id="329046.A0A1Y2CDL4"/>
<evidence type="ECO:0000313" key="5">
    <source>
        <dbReference type="EMBL" id="ORY45151.1"/>
    </source>
</evidence>
<keyword evidence="2" id="KW-0521">NADP</keyword>
<evidence type="ECO:0000256" key="4">
    <source>
        <dbReference type="SAM" id="Phobius"/>
    </source>
</evidence>
<keyword evidence="4" id="KW-1133">Transmembrane helix</keyword>
<sequence length="212" mass="23293">MFTEIISFQNSVIVTLFVVGIAYFSSNRKYKPNEKQIPSPFETIKKSVRTDAVYKTSSFSINTIPSLVGKTAVVTGGNKGIGYFTVKHLALNGAKVYMASRSKDNATAAIKKIKLEAAALGKNVDIDFIQIDLSDLKQTKQAGIDLAAKLKSLDILICNAGAYLGFLDNPTNDFRFQVSVDGYEKTFVTNYLGHFMLVQQVLPVLLKSRAHV</sequence>
<feature type="transmembrane region" description="Helical" evidence="4">
    <location>
        <begin position="6"/>
        <end position="25"/>
    </location>
</feature>
<protein>
    <submittedName>
        <fullName evidence="5">NAD(P)-binding protein</fullName>
    </submittedName>
</protein>
<evidence type="ECO:0000256" key="1">
    <source>
        <dbReference type="ARBA" id="ARBA00006484"/>
    </source>
</evidence>
<accession>A0A1Y2CDL4</accession>
<comment type="caution">
    <text evidence="5">The sequence shown here is derived from an EMBL/GenBank/DDBJ whole genome shotgun (WGS) entry which is preliminary data.</text>
</comment>
<dbReference type="PANTHER" id="PTHR24320:SF282">
    <property type="entry name" value="WW DOMAIN-CONTAINING OXIDOREDUCTASE"/>
    <property type="match status" value="1"/>
</dbReference>
<dbReference type="SUPFAM" id="SSF51735">
    <property type="entry name" value="NAD(P)-binding Rossmann-fold domains"/>
    <property type="match status" value="1"/>
</dbReference>
<evidence type="ECO:0000256" key="3">
    <source>
        <dbReference type="ARBA" id="ARBA00023002"/>
    </source>
</evidence>
<dbReference type="Gene3D" id="3.40.50.720">
    <property type="entry name" value="NAD(P)-binding Rossmann-like Domain"/>
    <property type="match status" value="1"/>
</dbReference>
<dbReference type="OrthoDB" id="2157452at2759"/>
<organism evidence="5 6">
    <name type="scientific">Rhizoclosmatium globosum</name>
    <dbReference type="NCBI Taxonomy" id="329046"/>
    <lineage>
        <taxon>Eukaryota</taxon>
        <taxon>Fungi</taxon>
        <taxon>Fungi incertae sedis</taxon>
        <taxon>Chytridiomycota</taxon>
        <taxon>Chytridiomycota incertae sedis</taxon>
        <taxon>Chytridiomycetes</taxon>
        <taxon>Chytridiales</taxon>
        <taxon>Chytriomycetaceae</taxon>
        <taxon>Rhizoclosmatium</taxon>
    </lineage>
</organism>
<dbReference type="InterPro" id="IPR036291">
    <property type="entry name" value="NAD(P)-bd_dom_sf"/>
</dbReference>
<keyword evidence="6" id="KW-1185">Reference proteome</keyword>
<dbReference type="GO" id="GO:0016491">
    <property type="term" value="F:oxidoreductase activity"/>
    <property type="evidence" value="ECO:0007669"/>
    <property type="project" value="UniProtKB-KW"/>
</dbReference>
<dbReference type="InterPro" id="IPR002347">
    <property type="entry name" value="SDR_fam"/>
</dbReference>
<dbReference type="Proteomes" id="UP000193642">
    <property type="component" value="Unassembled WGS sequence"/>
</dbReference>
<keyword evidence="4" id="KW-0472">Membrane</keyword>
<keyword evidence="4" id="KW-0812">Transmembrane</keyword>
<dbReference type="EMBL" id="MCGO01000020">
    <property type="protein sequence ID" value="ORY45151.1"/>
    <property type="molecule type" value="Genomic_DNA"/>
</dbReference>
<dbReference type="PANTHER" id="PTHR24320">
    <property type="entry name" value="RETINOL DEHYDROGENASE"/>
    <property type="match status" value="1"/>
</dbReference>
<keyword evidence="3" id="KW-0560">Oxidoreductase</keyword>
<name>A0A1Y2CDL4_9FUNG</name>
<dbReference type="Pfam" id="PF00106">
    <property type="entry name" value="adh_short"/>
    <property type="match status" value="1"/>
</dbReference>
<proteinExistence type="inferred from homology"/>
<reference evidence="5 6" key="1">
    <citation type="submission" date="2016-07" db="EMBL/GenBank/DDBJ databases">
        <title>Pervasive Adenine N6-methylation of Active Genes in Fungi.</title>
        <authorList>
            <consortium name="DOE Joint Genome Institute"/>
            <person name="Mondo S.J."/>
            <person name="Dannebaum R.O."/>
            <person name="Kuo R.C."/>
            <person name="Labutti K."/>
            <person name="Haridas S."/>
            <person name="Kuo A."/>
            <person name="Salamov A."/>
            <person name="Ahrendt S.R."/>
            <person name="Lipzen A."/>
            <person name="Sullivan W."/>
            <person name="Andreopoulos W.B."/>
            <person name="Clum A."/>
            <person name="Lindquist E."/>
            <person name="Daum C."/>
            <person name="Ramamoorthy G.K."/>
            <person name="Gryganskyi A."/>
            <person name="Culley D."/>
            <person name="Magnuson J.K."/>
            <person name="James T.Y."/>
            <person name="O'Malley M.A."/>
            <person name="Stajich J.E."/>
            <person name="Spatafora J.W."/>
            <person name="Visel A."/>
            <person name="Grigoriev I.V."/>
        </authorList>
    </citation>
    <scope>NUCLEOTIDE SEQUENCE [LARGE SCALE GENOMIC DNA]</scope>
    <source>
        <strain evidence="5 6">JEL800</strain>
    </source>
</reference>
<evidence type="ECO:0000313" key="6">
    <source>
        <dbReference type="Proteomes" id="UP000193642"/>
    </source>
</evidence>
<dbReference type="PRINTS" id="PR00081">
    <property type="entry name" value="GDHRDH"/>
</dbReference>
<dbReference type="AlphaFoldDB" id="A0A1Y2CDL4"/>
<comment type="similarity">
    <text evidence="1">Belongs to the short-chain dehydrogenases/reductases (SDR) family.</text>
</comment>